<keyword evidence="2" id="KW-1185">Reference proteome</keyword>
<gene>
    <name evidence="1" type="ORF">Tel_11240</name>
</gene>
<dbReference type="AlphaFoldDB" id="A0A0S2TEU7"/>
<organism evidence="1 2">
    <name type="scientific">Candidatus Tenderia electrophaga</name>
    <dbReference type="NCBI Taxonomy" id="1748243"/>
    <lineage>
        <taxon>Bacteria</taxon>
        <taxon>Pseudomonadati</taxon>
        <taxon>Pseudomonadota</taxon>
        <taxon>Gammaproteobacteria</taxon>
        <taxon>Candidatus Tenderiales</taxon>
        <taxon>Candidatus Tenderiaceae</taxon>
        <taxon>Candidatus Tenderia</taxon>
    </lineage>
</organism>
<name>A0A0S2TEU7_9GAMM</name>
<accession>A0A0S2TEU7</accession>
<evidence type="ECO:0000313" key="1">
    <source>
        <dbReference type="EMBL" id="ALP53662.1"/>
    </source>
</evidence>
<protein>
    <submittedName>
        <fullName evidence="1">Uncharacterized protein</fullName>
    </submittedName>
</protein>
<sequence length="220" mass="24347">MKYVIQYTLPYEHRVMVGIEAESREAAIARANDLFDQGDIWDDTQEVPLLYDDFEETGDAGIALEFTIEDEVSGDWPEADTSVKEIRRRDAAFQAACLLVDAYRRGEERGGSVDWDDLDQAYQAALIAAGPSAGRAYTTPRETCERLAVVIEGGLVQAVVADRPDAAPSVAVIDYDAEGFETDELRYITQSDGNKAKALVVEHCVEQATIDLNEVFQETE</sequence>
<evidence type="ECO:0000313" key="2">
    <source>
        <dbReference type="Proteomes" id="UP000055136"/>
    </source>
</evidence>
<dbReference type="Proteomes" id="UP000055136">
    <property type="component" value="Chromosome"/>
</dbReference>
<reference evidence="1" key="1">
    <citation type="submission" date="2015-10" db="EMBL/GenBank/DDBJ databases">
        <title>Description of Candidatus Tenderia electrophaga gen. nov, sp. nov., an Uncultivated Electroautotroph from a Biocathode Enrichment.</title>
        <authorList>
            <person name="Eddie B.J."/>
            <person name="Malanoski A.P."/>
            <person name="Wang Z."/>
            <person name="Hall R.J."/>
            <person name="Oh S.D."/>
            <person name="Heiner C."/>
            <person name="Lin B."/>
            <person name="Strycharz-Glaven S.M."/>
        </authorList>
    </citation>
    <scope>NUCLEOTIDE SEQUENCE [LARGE SCALE GENOMIC DNA]</scope>
    <source>
        <strain evidence="1">NRL1</strain>
    </source>
</reference>
<dbReference type="EMBL" id="CP013099">
    <property type="protein sequence ID" value="ALP53662.1"/>
    <property type="molecule type" value="Genomic_DNA"/>
</dbReference>
<proteinExistence type="predicted"/>
<dbReference type="KEGG" id="tee:Tel_11240"/>
<dbReference type="STRING" id="1748243.Tel_11240"/>